<dbReference type="InterPro" id="IPR021352">
    <property type="entry name" value="DUF2971"/>
</dbReference>
<dbReference type="OrthoDB" id="4119964at2"/>
<gene>
    <name evidence="1" type="ORF">LV82_00545</name>
</gene>
<dbReference type="Proteomes" id="UP000239736">
    <property type="component" value="Unassembled WGS sequence"/>
</dbReference>
<comment type="caution">
    <text evidence="1">The sequence shown here is derived from an EMBL/GenBank/DDBJ whole genome shotgun (WGS) entry which is preliminary data.</text>
</comment>
<dbReference type="Pfam" id="PF11185">
    <property type="entry name" value="DUF2971"/>
    <property type="match status" value="1"/>
</dbReference>
<sequence length="308" mass="35282">MNTFSLDDFDNLPPPPRYLYKYLSAERVGSVLEGGTVRFTPLMNTNDTFEVRSTFEKLAGPKFIAMLSEQMDTTLSEANVRKMIAEELKKYGLGFLPPDVAIRLVEQQTGQNLLATLRAEMQSAVDTMLVPMLNDPKYIEGLLERLGRELLCFSLSERMDVAPMWAHYADNNSGFVVAFDTEHEWFQRRKDGQKTRLQKVTYFDSKVEEPLADIQAALISKTTAWEYEREWRLYVKEDQVDRTVGDPADPIHLLDFPPDAVDRVILGPKTREETAQRIRNALAARYPNARLVRAVPNRANHTYDEVSE</sequence>
<evidence type="ECO:0008006" key="3">
    <source>
        <dbReference type="Google" id="ProtNLM"/>
    </source>
</evidence>
<evidence type="ECO:0000313" key="2">
    <source>
        <dbReference type="Proteomes" id="UP000239736"/>
    </source>
</evidence>
<dbReference type="EMBL" id="PRDS01000001">
    <property type="protein sequence ID" value="PPB82607.1"/>
    <property type="molecule type" value="Genomic_DNA"/>
</dbReference>
<accession>A0A2S5JM33</accession>
<keyword evidence="2" id="KW-1185">Reference proteome</keyword>
<protein>
    <recommendedName>
        <fullName evidence="3">DUF2971 family protein</fullName>
    </recommendedName>
</protein>
<reference evidence="1 2" key="1">
    <citation type="submission" date="2018-01" db="EMBL/GenBank/DDBJ databases">
        <title>Genomic Encyclopedia of Archaeal and Bacterial Type Strains, Phase II (KMG-II): from individual species to whole genera.</title>
        <authorList>
            <person name="Goeker M."/>
        </authorList>
    </citation>
    <scope>NUCLEOTIDE SEQUENCE [LARGE SCALE GENOMIC DNA]</scope>
    <source>
        <strain evidence="1 2">DSM 12048</strain>
    </source>
</reference>
<dbReference type="AlphaFoldDB" id="A0A2S5JM33"/>
<organism evidence="1 2">
    <name type="scientific">Albidovulum inexpectatum</name>
    <dbReference type="NCBI Taxonomy" id="196587"/>
    <lineage>
        <taxon>Bacteria</taxon>
        <taxon>Pseudomonadati</taxon>
        <taxon>Pseudomonadota</taxon>
        <taxon>Alphaproteobacteria</taxon>
        <taxon>Rhodobacterales</taxon>
        <taxon>Paracoccaceae</taxon>
        <taxon>Albidovulum</taxon>
    </lineage>
</organism>
<dbReference type="RefSeq" id="WP_104069133.1">
    <property type="nucleotide sequence ID" value="NZ_PRDS01000001.1"/>
</dbReference>
<evidence type="ECO:0000313" key="1">
    <source>
        <dbReference type="EMBL" id="PPB82607.1"/>
    </source>
</evidence>
<name>A0A2S5JM33_9RHOB</name>
<proteinExistence type="predicted"/>